<reference evidence="9 10" key="2">
    <citation type="journal article" date="2019" name="G3 (Bethesda)">
        <title>Hybrid Assembly of the Genome of the Entomopathogenic Nematode Steinernema carpocapsae Identifies the X-Chromosome.</title>
        <authorList>
            <person name="Serra L."/>
            <person name="Macchietto M."/>
            <person name="Macias-Munoz A."/>
            <person name="McGill C.J."/>
            <person name="Rodriguez I.M."/>
            <person name="Rodriguez B."/>
            <person name="Murad R."/>
            <person name="Mortazavi A."/>
        </authorList>
    </citation>
    <scope>NUCLEOTIDE SEQUENCE [LARGE SCALE GENOMIC DNA]</scope>
    <source>
        <strain evidence="9 10">ALL</strain>
    </source>
</reference>
<reference evidence="9 10" key="1">
    <citation type="journal article" date="2015" name="Genome Biol.">
        <title>Comparative genomics of Steinernema reveals deeply conserved gene regulatory networks.</title>
        <authorList>
            <person name="Dillman A.R."/>
            <person name="Macchietto M."/>
            <person name="Porter C.F."/>
            <person name="Rogers A."/>
            <person name="Williams B."/>
            <person name="Antoshechkin I."/>
            <person name="Lee M.M."/>
            <person name="Goodwin Z."/>
            <person name="Lu X."/>
            <person name="Lewis E.E."/>
            <person name="Goodrich-Blair H."/>
            <person name="Stock S.P."/>
            <person name="Adams B.J."/>
            <person name="Sternberg P.W."/>
            <person name="Mortazavi A."/>
        </authorList>
    </citation>
    <scope>NUCLEOTIDE SEQUENCE [LARGE SCALE GENOMIC DNA]</scope>
    <source>
        <strain evidence="9 10">ALL</strain>
    </source>
</reference>
<dbReference type="OrthoDB" id="6229420at2759"/>
<keyword evidence="3 7" id="KW-0812">Transmembrane</keyword>
<feature type="transmembrane region" description="Helical" evidence="7">
    <location>
        <begin position="433"/>
        <end position="460"/>
    </location>
</feature>
<evidence type="ECO:0000256" key="5">
    <source>
        <dbReference type="ARBA" id="ARBA00023136"/>
    </source>
</evidence>
<accession>A0A4U8UUD8</accession>
<sequence length="560" mass="64149">MALKYVCLPSALSPLLFVQILCFASAREAIKFDPFVQAEDYKCTQFLQNAVEDKAMEHYYRFTNLIIGALSKPFPHRDLVSQRMVQGDLNAWKETFLVKYYQWLDYEQWWVVVGSSFLVLCFLFSLVYFFYRCCLCCCEKSSRETTDDEYDRCKRNFLNVLLGIVVIVNVLAGATLFISTQYMEYGVEELPRRVNNCIDDLNLYKRNTDEQVRKLLISDYQKLNHSLMASFSRGGDLIVEKIKEVTGASSVDSLISVAKNASDVVDTIETGKLLLRSVKDETMRFKNEFSRMKKTSSDELLECVKNEIDPKKQRLCQKTAQTLEKLGSFEEVLDVNLEKSLNSEDLQLLINSNITDKFHIFVQNFQKFAEDVQGHIDRRMISVINQVKQVGDGLFQVAESFSSQIRQMYFDGLYDTVNRFTEKDTRFAQYVEYSWYGTLVLSGIFVFIALTFLLGLFYGWCGRRPTYYNDDCCVRSTGGKFFSCGVFVSLMLLSALSIVMVVVMMVGGNAANLVCHPLNDPLLRPDMLSVSVFQCTGKISFSVCGTRCRRLVRKGLWKGG</sequence>
<evidence type="ECO:0000313" key="9">
    <source>
        <dbReference type="EMBL" id="TMS36911.1"/>
    </source>
</evidence>
<dbReference type="PANTHER" id="PTHR22730:SF1">
    <property type="entry name" value="PROMININ-LIKE PROTEIN"/>
    <property type="match status" value="1"/>
</dbReference>
<evidence type="ECO:0000256" key="6">
    <source>
        <dbReference type="ARBA" id="ARBA00023180"/>
    </source>
</evidence>
<evidence type="ECO:0008006" key="11">
    <source>
        <dbReference type="Google" id="ProtNLM"/>
    </source>
</evidence>
<dbReference type="Pfam" id="PF05478">
    <property type="entry name" value="Prominin"/>
    <property type="match status" value="1"/>
</dbReference>
<dbReference type="EMBL" id="AZBU02000001">
    <property type="protein sequence ID" value="TMS36911.1"/>
    <property type="molecule type" value="Genomic_DNA"/>
</dbReference>
<dbReference type="PANTHER" id="PTHR22730">
    <property type="entry name" value="PROMININ PROM PROTEIN"/>
    <property type="match status" value="1"/>
</dbReference>
<comment type="subcellular location">
    <subcellularLocation>
        <location evidence="1">Membrane</location>
        <topology evidence="1">Multi-pass membrane protein</topology>
    </subcellularLocation>
</comment>
<keyword evidence="6" id="KW-0325">Glycoprotein</keyword>
<protein>
    <recommendedName>
        <fullName evidence="11">Protein tweety homolog</fullName>
    </recommendedName>
</protein>
<dbReference type="EMBL" id="CM016762">
    <property type="protein sequence ID" value="TMS36911.1"/>
    <property type="molecule type" value="Genomic_DNA"/>
</dbReference>
<keyword evidence="4 7" id="KW-1133">Transmembrane helix</keyword>
<comment type="caution">
    <text evidence="9">The sequence shown here is derived from an EMBL/GenBank/DDBJ whole genome shotgun (WGS) entry which is preliminary data.</text>
</comment>
<feature type="transmembrane region" description="Helical" evidence="7">
    <location>
        <begin position="109"/>
        <end position="131"/>
    </location>
</feature>
<evidence type="ECO:0000256" key="3">
    <source>
        <dbReference type="ARBA" id="ARBA00022692"/>
    </source>
</evidence>
<evidence type="ECO:0000256" key="8">
    <source>
        <dbReference type="SAM" id="SignalP"/>
    </source>
</evidence>
<evidence type="ECO:0000256" key="2">
    <source>
        <dbReference type="ARBA" id="ARBA00006058"/>
    </source>
</evidence>
<gene>
    <name evidence="9" type="ORF">L596_003968</name>
</gene>
<organism evidence="9 10">
    <name type="scientific">Steinernema carpocapsae</name>
    <name type="common">Entomopathogenic nematode</name>
    <dbReference type="NCBI Taxonomy" id="34508"/>
    <lineage>
        <taxon>Eukaryota</taxon>
        <taxon>Metazoa</taxon>
        <taxon>Ecdysozoa</taxon>
        <taxon>Nematoda</taxon>
        <taxon>Chromadorea</taxon>
        <taxon>Rhabditida</taxon>
        <taxon>Tylenchina</taxon>
        <taxon>Panagrolaimomorpha</taxon>
        <taxon>Strongyloidoidea</taxon>
        <taxon>Steinernematidae</taxon>
        <taxon>Steinernema</taxon>
    </lineage>
</organism>
<proteinExistence type="inferred from homology"/>
<keyword evidence="8" id="KW-0732">Signal</keyword>
<name>A0A4U8UUD8_STECR</name>
<comment type="similarity">
    <text evidence="2">Belongs to the prominin family.</text>
</comment>
<dbReference type="InterPro" id="IPR008795">
    <property type="entry name" value="Prominin"/>
</dbReference>
<feature type="transmembrane region" description="Helical" evidence="7">
    <location>
        <begin position="481"/>
        <end position="507"/>
    </location>
</feature>
<keyword evidence="10" id="KW-1185">Reference proteome</keyword>
<evidence type="ECO:0000256" key="4">
    <source>
        <dbReference type="ARBA" id="ARBA00022989"/>
    </source>
</evidence>
<dbReference type="GO" id="GO:0016020">
    <property type="term" value="C:membrane"/>
    <property type="evidence" value="ECO:0007669"/>
    <property type="project" value="UniProtKB-SubCell"/>
</dbReference>
<dbReference type="Proteomes" id="UP000298663">
    <property type="component" value="Chromosome X"/>
</dbReference>
<dbReference type="AlphaFoldDB" id="A0A4U8UUD8"/>
<evidence type="ECO:0000256" key="1">
    <source>
        <dbReference type="ARBA" id="ARBA00004141"/>
    </source>
</evidence>
<feature type="transmembrane region" description="Helical" evidence="7">
    <location>
        <begin position="157"/>
        <end position="178"/>
    </location>
</feature>
<keyword evidence="5 7" id="KW-0472">Membrane</keyword>
<evidence type="ECO:0000256" key="7">
    <source>
        <dbReference type="SAM" id="Phobius"/>
    </source>
</evidence>
<feature type="chain" id="PRO_5020356527" description="Protein tweety homolog" evidence="8">
    <location>
        <begin position="27"/>
        <end position="560"/>
    </location>
</feature>
<feature type="signal peptide" evidence="8">
    <location>
        <begin position="1"/>
        <end position="26"/>
    </location>
</feature>
<evidence type="ECO:0000313" key="10">
    <source>
        <dbReference type="Proteomes" id="UP000298663"/>
    </source>
</evidence>